<feature type="domain" description="HTH marR-type" evidence="5">
    <location>
        <begin position="23"/>
        <end position="81"/>
    </location>
</feature>
<evidence type="ECO:0000256" key="1">
    <source>
        <dbReference type="ARBA" id="ARBA00023015"/>
    </source>
</evidence>
<organism evidence="6">
    <name type="scientific">Acetithermum autotrophicum</name>
    <dbReference type="NCBI Taxonomy" id="1446466"/>
    <lineage>
        <taxon>Bacteria</taxon>
        <taxon>Candidatus Bipolaricaulota</taxon>
        <taxon>Candidatus Acetithermum</taxon>
    </lineage>
</organism>
<dbReference type="PIRSF" id="PIRSF006707">
    <property type="entry name" value="MJ1563"/>
    <property type="match status" value="1"/>
</dbReference>
<reference evidence="6" key="2">
    <citation type="journal article" date="2012" name="PLoS ONE">
        <title>A Deeply Branching Thermophilic Bacterium with an Ancient Acetyl-CoA Pathway Dominates a Subsurface Ecosystem.</title>
        <authorList>
            <person name="Takami H."/>
            <person name="Noguchi H."/>
            <person name="Takaki Y."/>
            <person name="Uchiyama I."/>
            <person name="Toyoda A."/>
            <person name="Nishi S."/>
            <person name="Chee G.-J."/>
            <person name="Arai W."/>
            <person name="Nunoura T."/>
            <person name="Itoh T."/>
            <person name="Hattori M."/>
            <person name="Takai K."/>
        </authorList>
    </citation>
    <scope>NUCLEOTIDE SEQUENCE</scope>
</reference>
<name>H5SQC7_ACEAU</name>
<dbReference type="GO" id="GO:0003700">
    <property type="term" value="F:DNA-binding transcription factor activity"/>
    <property type="evidence" value="ECO:0007669"/>
    <property type="project" value="InterPro"/>
</dbReference>
<sequence length="177" mass="20386">MKKLDPIVQRFILHWGEMGTRWGLSRTVAQIHALLYLSPKPLNAEEISEILDVSRSNVSTSLKELQGWGVVRVVHIPGDRRDYFETIPDVWEMFKIILSERKRRELDPTLALLRSSVEELERSSLDEGVKKKVLEIADFFETLDAAYHKLHKMPTGAIRRLVKLGDRVLRALGLSEE</sequence>
<accession>H5SQC7</accession>
<evidence type="ECO:0000256" key="4">
    <source>
        <dbReference type="PIRNR" id="PIRNR006707"/>
    </source>
</evidence>
<dbReference type="PANTHER" id="PTHR38465:SF1">
    <property type="entry name" value="HTH-TYPE TRANSCRIPTIONAL REGULATOR MJ1563-RELATED"/>
    <property type="match status" value="1"/>
</dbReference>
<evidence type="ECO:0000256" key="3">
    <source>
        <dbReference type="ARBA" id="ARBA00023163"/>
    </source>
</evidence>
<dbReference type="InterPro" id="IPR036388">
    <property type="entry name" value="WH-like_DNA-bd_sf"/>
</dbReference>
<dbReference type="SUPFAM" id="SSF46785">
    <property type="entry name" value="Winged helix' DNA-binding domain"/>
    <property type="match status" value="1"/>
</dbReference>
<keyword evidence="3 4" id="KW-0804">Transcription</keyword>
<evidence type="ECO:0000256" key="2">
    <source>
        <dbReference type="ARBA" id="ARBA00023125"/>
    </source>
</evidence>
<proteinExistence type="inferred from homology"/>
<dbReference type="Gene3D" id="1.10.10.10">
    <property type="entry name" value="Winged helix-like DNA-binding domain superfamily/Winged helix DNA-binding domain"/>
    <property type="match status" value="1"/>
</dbReference>
<comment type="similarity">
    <text evidence="4">Belongs to the GbsR family.</text>
</comment>
<dbReference type="InterPro" id="IPR052362">
    <property type="entry name" value="HTH-GbsR_regulator"/>
</dbReference>
<keyword evidence="2 4" id="KW-0238">DNA-binding</keyword>
<dbReference type="Pfam" id="PF12802">
    <property type="entry name" value="MarR_2"/>
    <property type="match status" value="1"/>
</dbReference>
<dbReference type="EMBL" id="AP011800">
    <property type="protein sequence ID" value="BAL58363.1"/>
    <property type="molecule type" value="Genomic_DNA"/>
</dbReference>
<dbReference type="InterPro" id="IPR026282">
    <property type="entry name" value="MJ1563"/>
</dbReference>
<evidence type="ECO:0000313" key="6">
    <source>
        <dbReference type="EMBL" id="BAL58363.1"/>
    </source>
</evidence>
<protein>
    <recommendedName>
        <fullName evidence="4">HTH-type transcriptional regulator</fullName>
    </recommendedName>
</protein>
<dbReference type="AlphaFoldDB" id="H5SQC7"/>
<dbReference type="PANTHER" id="PTHR38465">
    <property type="entry name" value="HTH-TYPE TRANSCRIPTIONAL REGULATOR MJ1563-RELATED"/>
    <property type="match status" value="1"/>
</dbReference>
<reference evidence="6" key="1">
    <citation type="journal article" date="2005" name="Environ. Microbiol.">
        <title>Genetic and functional properties of uncultivated thermophilic crenarchaeotes from a subsurface gold mine as revealed by analysis of genome fragments.</title>
        <authorList>
            <person name="Nunoura T."/>
            <person name="Hirayama H."/>
            <person name="Takami H."/>
            <person name="Oida H."/>
            <person name="Nishi S."/>
            <person name="Shimamura S."/>
            <person name="Suzuki Y."/>
            <person name="Inagaki F."/>
            <person name="Takai K."/>
            <person name="Nealson K.H."/>
            <person name="Horikoshi K."/>
        </authorList>
    </citation>
    <scope>NUCLEOTIDE SEQUENCE</scope>
</reference>
<dbReference type="InterPro" id="IPR011991">
    <property type="entry name" value="ArsR-like_HTH"/>
</dbReference>
<evidence type="ECO:0000259" key="5">
    <source>
        <dbReference type="Pfam" id="PF12802"/>
    </source>
</evidence>
<gene>
    <name evidence="6" type="ORF">HGMM_OP1C058</name>
</gene>
<dbReference type="CDD" id="cd00090">
    <property type="entry name" value="HTH_ARSR"/>
    <property type="match status" value="1"/>
</dbReference>
<dbReference type="InterPro" id="IPR000835">
    <property type="entry name" value="HTH_MarR-typ"/>
</dbReference>
<keyword evidence="1 4" id="KW-0805">Transcription regulation</keyword>
<dbReference type="InterPro" id="IPR036390">
    <property type="entry name" value="WH_DNA-bd_sf"/>
</dbReference>
<dbReference type="GO" id="GO:0003677">
    <property type="term" value="F:DNA binding"/>
    <property type="evidence" value="ECO:0007669"/>
    <property type="project" value="UniProtKB-UniRule"/>
</dbReference>